<feature type="transmembrane region" description="Helical" evidence="1">
    <location>
        <begin position="28"/>
        <end position="47"/>
    </location>
</feature>
<evidence type="ECO:0000313" key="3">
    <source>
        <dbReference type="Proteomes" id="UP000315439"/>
    </source>
</evidence>
<accession>A0A545UHL8</accession>
<protein>
    <submittedName>
        <fullName evidence="2">Pilus assembly protein PilO</fullName>
    </submittedName>
</protein>
<evidence type="ECO:0000313" key="2">
    <source>
        <dbReference type="EMBL" id="TQV88948.1"/>
    </source>
</evidence>
<dbReference type="PIRSF" id="PIRSF016482">
    <property type="entry name" value="PilO"/>
    <property type="match status" value="1"/>
</dbReference>
<dbReference type="Pfam" id="PF04350">
    <property type="entry name" value="PilO"/>
    <property type="match status" value="1"/>
</dbReference>
<keyword evidence="1" id="KW-0812">Transmembrane</keyword>
<dbReference type="EMBL" id="VIKS01000003">
    <property type="protein sequence ID" value="TQV88948.1"/>
    <property type="molecule type" value="Genomic_DNA"/>
</dbReference>
<dbReference type="PANTHER" id="PTHR39555:SF1">
    <property type="entry name" value="TYPE IV PILUS INNER MEMBRANE COMPONENT PILO"/>
    <property type="match status" value="1"/>
</dbReference>
<keyword evidence="1" id="KW-0472">Membrane</keyword>
<comment type="caution">
    <text evidence="2">The sequence shown here is derived from an EMBL/GenBank/DDBJ whole genome shotgun (WGS) entry which is preliminary data.</text>
</comment>
<dbReference type="RefSeq" id="WP_142892433.1">
    <property type="nucleotide sequence ID" value="NZ_ML660161.1"/>
</dbReference>
<dbReference type="Proteomes" id="UP000315439">
    <property type="component" value="Unassembled WGS sequence"/>
</dbReference>
<reference evidence="2 3" key="1">
    <citation type="submission" date="2019-07" db="EMBL/GenBank/DDBJ databases">
        <title>Draft genome for Aliikangiella sp. M105.</title>
        <authorList>
            <person name="Wang G."/>
        </authorList>
    </citation>
    <scope>NUCLEOTIDE SEQUENCE [LARGE SCALE GENOMIC DNA]</scope>
    <source>
        <strain evidence="2 3">M105</strain>
    </source>
</reference>
<dbReference type="InterPro" id="IPR007445">
    <property type="entry name" value="PilO"/>
</dbReference>
<dbReference type="GO" id="GO:0043683">
    <property type="term" value="P:type IV pilus assembly"/>
    <property type="evidence" value="ECO:0007669"/>
    <property type="project" value="InterPro"/>
</dbReference>
<dbReference type="Gene3D" id="3.30.70.60">
    <property type="match status" value="1"/>
</dbReference>
<dbReference type="OrthoDB" id="9802133at2"/>
<keyword evidence="3" id="KW-1185">Reference proteome</keyword>
<name>A0A545UHL8_9GAMM</name>
<dbReference type="PANTHER" id="PTHR39555">
    <property type="entry name" value="FIMBRIAL ASSEMBLY PROTEIN PILO-LIKE PROTEIN-RELATED"/>
    <property type="match status" value="1"/>
</dbReference>
<gene>
    <name evidence="2" type="ORF">FLL46_05275</name>
</gene>
<keyword evidence="1" id="KW-1133">Transmembrane helix</keyword>
<organism evidence="2 3">
    <name type="scientific">Aliikangiella coralliicola</name>
    <dbReference type="NCBI Taxonomy" id="2592383"/>
    <lineage>
        <taxon>Bacteria</taxon>
        <taxon>Pseudomonadati</taxon>
        <taxon>Pseudomonadota</taxon>
        <taxon>Gammaproteobacteria</taxon>
        <taxon>Oceanospirillales</taxon>
        <taxon>Pleioneaceae</taxon>
        <taxon>Aliikangiella</taxon>
    </lineage>
</organism>
<proteinExistence type="predicted"/>
<dbReference type="InterPro" id="IPR014717">
    <property type="entry name" value="Transl_elong_EF1B/ribsomal_bS6"/>
</dbReference>
<sequence length="205" mass="23085">MELDDLKNLDISDIDFNNMGSWPMPAKAIMAALVFGVVIGVGYYLFVGDQTQRLVDIERKEVDFKKEFERKQAKAVNLEDYKRQMKTIQDSFKTLLQQLPKSSEMAGLVDEFSYAATGAGCEIIDVKFLPEVDSEFYAEKPIQIQVSGGYHQLADFISRVSRLPRIVTLHNFNITLGDGDVPSSPGEKLLLMSITAKTYRSDTEE</sequence>
<dbReference type="GO" id="GO:0043107">
    <property type="term" value="P:type IV pilus-dependent motility"/>
    <property type="evidence" value="ECO:0007669"/>
    <property type="project" value="InterPro"/>
</dbReference>
<evidence type="ECO:0000256" key="1">
    <source>
        <dbReference type="SAM" id="Phobius"/>
    </source>
</evidence>
<dbReference type="Gene3D" id="1.10.287.540">
    <property type="entry name" value="Helix hairpin bin"/>
    <property type="match status" value="1"/>
</dbReference>
<dbReference type="AlphaFoldDB" id="A0A545UHL8"/>